<dbReference type="PANTHER" id="PTHR43777:SF1">
    <property type="entry name" value="MOLYBDENUM COFACTOR CYTIDYLYLTRANSFERASE"/>
    <property type="match status" value="1"/>
</dbReference>
<organism evidence="3 4">
    <name type="scientific">Hoeflea prorocentri</name>
    <dbReference type="NCBI Taxonomy" id="1922333"/>
    <lineage>
        <taxon>Bacteria</taxon>
        <taxon>Pseudomonadati</taxon>
        <taxon>Pseudomonadota</taxon>
        <taxon>Alphaproteobacteria</taxon>
        <taxon>Hyphomicrobiales</taxon>
        <taxon>Rhizobiaceae</taxon>
        <taxon>Hoeflea</taxon>
    </lineage>
</organism>
<gene>
    <name evidence="3" type="ORF">OQ273_00115</name>
</gene>
<evidence type="ECO:0000256" key="1">
    <source>
        <dbReference type="ARBA" id="ARBA00022842"/>
    </source>
</evidence>
<keyword evidence="1" id="KW-0460">Magnesium</keyword>
<comment type="caution">
    <text evidence="3">The sequence shown here is derived from an EMBL/GenBank/DDBJ whole genome shotgun (WGS) entry which is preliminary data.</text>
</comment>
<dbReference type="InterPro" id="IPR029044">
    <property type="entry name" value="Nucleotide-diphossugar_trans"/>
</dbReference>
<dbReference type="Proteomes" id="UP001151234">
    <property type="component" value="Unassembled WGS sequence"/>
</dbReference>
<feature type="domain" description="MobA-like NTP transferase" evidence="2">
    <location>
        <begin position="6"/>
        <end position="170"/>
    </location>
</feature>
<evidence type="ECO:0000313" key="3">
    <source>
        <dbReference type="EMBL" id="MDA5396961.1"/>
    </source>
</evidence>
<accession>A0A9X3UIE9</accession>
<dbReference type="GO" id="GO:0016779">
    <property type="term" value="F:nucleotidyltransferase activity"/>
    <property type="evidence" value="ECO:0007669"/>
    <property type="project" value="UniProtKB-ARBA"/>
</dbReference>
<keyword evidence="4" id="KW-1185">Reference proteome</keyword>
<reference evidence="3" key="1">
    <citation type="submission" date="2022-11" db="EMBL/GenBank/DDBJ databases">
        <title>Draft genome sequence of Hoeflea poritis E7-10 and Hoeflea prorocentri PM5-8, separated from scleractinian coral Porites lutea and marine dinoflagellate.</title>
        <authorList>
            <person name="Zhang G."/>
            <person name="Wei Q."/>
            <person name="Cai L."/>
        </authorList>
    </citation>
    <scope>NUCLEOTIDE SEQUENCE</scope>
    <source>
        <strain evidence="3">PM5-8</strain>
    </source>
</reference>
<evidence type="ECO:0000313" key="4">
    <source>
        <dbReference type="Proteomes" id="UP001151234"/>
    </source>
</evidence>
<dbReference type="SUPFAM" id="SSF53448">
    <property type="entry name" value="Nucleotide-diphospho-sugar transferases"/>
    <property type="match status" value="1"/>
</dbReference>
<proteinExistence type="predicted"/>
<evidence type="ECO:0000259" key="2">
    <source>
        <dbReference type="Pfam" id="PF12804"/>
    </source>
</evidence>
<dbReference type="InterPro" id="IPR025877">
    <property type="entry name" value="MobA-like_NTP_Trfase"/>
</dbReference>
<dbReference type="AlphaFoldDB" id="A0A9X3UIE9"/>
<protein>
    <submittedName>
        <fullName evidence="3">Nucleotidyltransferase family protein</fullName>
    </submittedName>
</protein>
<dbReference type="Pfam" id="PF12804">
    <property type="entry name" value="NTP_transf_3"/>
    <property type="match status" value="1"/>
</dbReference>
<dbReference type="RefSeq" id="WP_267988444.1">
    <property type="nucleotide sequence ID" value="NZ_JAPJZI010000001.1"/>
</dbReference>
<dbReference type="PANTHER" id="PTHR43777">
    <property type="entry name" value="MOLYBDENUM COFACTOR CYTIDYLYLTRANSFERASE"/>
    <property type="match status" value="1"/>
</dbReference>
<sequence length="209" mass="22174">MTNIDVVLLAAGLSRRMGDENKLLLPFEGVPLVRHTAQTILASGCRSLVVVTGHEADAVRSALDGLPLKTLFNPDYASGQMSTVACGLNAVLSTSPQPEGVMIALADMPYLQARDYCSLAGVFADKVCRKIIVPEFLGKRGNPVILPQQLCAQAARGGIRSGCRHLIDKRPADVQAADMNNSAFITDIDTAADYGRAMSSRFPVAPCCG</sequence>
<dbReference type="CDD" id="cd04182">
    <property type="entry name" value="GT_2_like_f"/>
    <property type="match status" value="1"/>
</dbReference>
<dbReference type="EMBL" id="JAPJZI010000001">
    <property type="protein sequence ID" value="MDA5396961.1"/>
    <property type="molecule type" value="Genomic_DNA"/>
</dbReference>
<name>A0A9X3UIE9_9HYPH</name>
<dbReference type="Gene3D" id="3.90.550.10">
    <property type="entry name" value="Spore Coat Polysaccharide Biosynthesis Protein SpsA, Chain A"/>
    <property type="match status" value="1"/>
</dbReference>